<evidence type="ECO:0000256" key="1">
    <source>
        <dbReference type="SAM" id="MobiDB-lite"/>
    </source>
</evidence>
<dbReference type="RefSeq" id="WP_184748468.1">
    <property type="nucleotide sequence ID" value="NZ_JACHGJ010000010.1"/>
</dbReference>
<feature type="domain" description="GerMN" evidence="3">
    <location>
        <begin position="165"/>
        <end position="256"/>
    </location>
</feature>
<dbReference type="SMART" id="SM00909">
    <property type="entry name" value="Germane"/>
    <property type="match status" value="1"/>
</dbReference>
<keyword evidence="5" id="KW-1185">Reference proteome</keyword>
<evidence type="ECO:0000259" key="3">
    <source>
        <dbReference type="SMART" id="SM00909"/>
    </source>
</evidence>
<dbReference type="Pfam" id="PF10646">
    <property type="entry name" value="Germane"/>
    <property type="match status" value="1"/>
</dbReference>
<dbReference type="InterPro" id="IPR019606">
    <property type="entry name" value="GerMN"/>
</dbReference>
<gene>
    <name evidence="4" type="ORF">HNR50_003924</name>
</gene>
<keyword evidence="2" id="KW-1133">Transmembrane helix</keyword>
<dbReference type="EMBL" id="JACHGJ010000010">
    <property type="protein sequence ID" value="MBB6482235.1"/>
    <property type="molecule type" value="Genomic_DNA"/>
</dbReference>
<keyword evidence="2" id="KW-0472">Membrane</keyword>
<accession>A0A841RDU9</accession>
<feature type="compositionally biased region" description="Basic residues" evidence="1">
    <location>
        <begin position="10"/>
        <end position="35"/>
    </location>
</feature>
<proteinExistence type="predicted"/>
<organism evidence="4 5">
    <name type="scientific">Spirochaeta isovalerica</name>
    <dbReference type="NCBI Taxonomy" id="150"/>
    <lineage>
        <taxon>Bacteria</taxon>
        <taxon>Pseudomonadati</taxon>
        <taxon>Spirochaetota</taxon>
        <taxon>Spirochaetia</taxon>
        <taxon>Spirochaetales</taxon>
        <taxon>Spirochaetaceae</taxon>
        <taxon>Spirochaeta</taxon>
    </lineage>
</organism>
<evidence type="ECO:0000313" key="5">
    <source>
        <dbReference type="Proteomes" id="UP000587760"/>
    </source>
</evidence>
<protein>
    <submittedName>
        <fullName evidence="4">Spore germination protein GerM</fullName>
    </submittedName>
</protein>
<comment type="caution">
    <text evidence="4">The sequence shown here is derived from an EMBL/GenBank/DDBJ whole genome shotgun (WGS) entry which is preliminary data.</text>
</comment>
<evidence type="ECO:0000256" key="2">
    <source>
        <dbReference type="SAM" id="Phobius"/>
    </source>
</evidence>
<reference evidence="4 5" key="1">
    <citation type="submission" date="2020-08" db="EMBL/GenBank/DDBJ databases">
        <title>Genomic Encyclopedia of Type Strains, Phase IV (KMG-IV): sequencing the most valuable type-strain genomes for metagenomic binning, comparative biology and taxonomic classification.</title>
        <authorList>
            <person name="Goeker M."/>
        </authorList>
    </citation>
    <scope>NUCLEOTIDE SEQUENCE [LARGE SCALE GENOMIC DNA]</scope>
    <source>
        <strain evidence="4 5">DSM 2461</strain>
    </source>
</reference>
<feature type="transmembrane region" description="Helical" evidence="2">
    <location>
        <begin position="45"/>
        <end position="65"/>
    </location>
</feature>
<feature type="region of interest" description="Disordered" evidence="1">
    <location>
        <begin position="84"/>
        <end position="106"/>
    </location>
</feature>
<sequence length="274" mass="30677">MNRTEQEKNRQKKPAPSKKNSGKKRAPQKKGIIRKKSSEEKSNKSLIPLLIILIILLIATLYLTFGESSSFLSSLISKDTEAPPTIERPEIIQTELPSTEEKDDDTFAVTKEVPLTEEESLPEPEATATPAKEMKSRLFFVKVNDEGQISIKSIIRSIPYDTAPLTETMRSLMLGPDRSDLNKGLLNLIPQNSELLSVKISGGTAFLDFNENFRYNSLGFEGYKAQLMQIVYTATEFDSVSNVQILIQGEKLDYLGAEGVYIGAPIDRDYFNTF</sequence>
<name>A0A841RDU9_9SPIO</name>
<feature type="region of interest" description="Disordered" evidence="1">
    <location>
        <begin position="1"/>
        <end position="38"/>
    </location>
</feature>
<keyword evidence="2" id="KW-0812">Transmembrane</keyword>
<evidence type="ECO:0000313" key="4">
    <source>
        <dbReference type="EMBL" id="MBB6482235.1"/>
    </source>
</evidence>
<dbReference type="AlphaFoldDB" id="A0A841RDU9"/>
<dbReference type="Proteomes" id="UP000587760">
    <property type="component" value="Unassembled WGS sequence"/>
</dbReference>